<dbReference type="AlphaFoldDB" id="A0AAW7CPK2"/>
<dbReference type="PANTHER" id="PTHR32305">
    <property type="match status" value="1"/>
</dbReference>
<organism evidence="3 4">
    <name type="scientific">Proteus faecis</name>
    <dbReference type="NCBI Taxonomy" id="2050967"/>
    <lineage>
        <taxon>Bacteria</taxon>
        <taxon>Pseudomonadati</taxon>
        <taxon>Pseudomonadota</taxon>
        <taxon>Gammaproteobacteria</taxon>
        <taxon>Enterobacterales</taxon>
        <taxon>Morganellaceae</taxon>
        <taxon>Proteus</taxon>
    </lineage>
</organism>
<dbReference type="GeneID" id="83613433"/>
<dbReference type="InterPro" id="IPR049002">
    <property type="entry name" value="Stv"/>
</dbReference>
<dbReference type="NCBIfam" id="TIGR03696">
    <property type="entry name" value="Rhs_assc_core"/>
    <property type="match status" value="1"/>
</dbReference>
<dbReference type="Pfam" id="PF18807">
    <property type="entry name" value="TTc_toxin_rep"/>
    <property type="match status" value="1"/>
</dbReference>
<protein>
    <submittedName>
        <fullName evidence="3">RHS repeat-associated core domain-containing protein</fullName>
    </submittedName>
</protein>
<dbReference type="Gene3D" id="2.180.10.10">
    <property type="entry name" value="RHS repeat-associated core"/>
    <property type="match status" value="1"/>
</dbReference>
<sequence>MSNQQLHTRTPTVVVHDNRGSAIREISYCRHPDMVNQTDERITRHHYHARGYLERSIDARLYDSQQLDASIQPNIQQTVSLGKALSLSQGVDNGNSFNFNDIEGTVAQQINAKGTVTIYKYSQSGFERYLEKVEEGKLGNSDTKVIQKFKWGQGNASELIETNQVGKCIEYFDTAGKKTYSHYSLQGAVISETQQFIVDNNINWSTGSEQSIQQAEKFTTQYTYDATGAVLEETDAKGNKRRIAYDIAGFVKQTWLTLKGQSEQAILRALTYSAAGQKLREEQGNGLVTTYEYEPETQRLLQVKTERPQGHALGAKIMQDLRYAYDPVGNIICLKNDAEATRYWRNQKIVPENRYVYDSLYQLVSATGRESANQQTPVSMQSQPITTLVKDTQSYTNYTRFYTYDRGGNLTQIRHHSAIAQQSFTQDITVSNKTNRALLKSQCSDPKNVDSYFDESGNLTQLLNGDAIIWDSRNHLKATKEIMENGQLSEGETYQYNSASQRMTKIRGRKVADSDLEKVTTHYLPNIEQWEVSTRSVTEKYVVVQIQTGTSAKVRALCWEIGSPKGIENNSLRYSYDDGIGNSGLETDGKGKLVSYEEYYPYGGTAIWSSENAVEADYKTIRYSGKEKDATGLYYYGYRYYQPWIGRWLSADPAGTIDGLNLYRMVRNNPVTLHDPDGRAPTGSTASTSATTSEHFINRLPTSFHKVKTNDWGEQTIKKAGAWNQKNSRDFKRETHYTASKLGPYFTLYSTPDSPSKQLIVTADGGFTLNRGAVPIPDGVTLKFLNPHRTNLKDPTIKNLAINKKYTLFSISNHRLDFHNQFAVEQMELLGIRTVTGAYNDTIWKEIEPYNKMHWEAAENDKNSVINITNYMLTKYADDTPDRIGNALAVNRAIIQTNQKQTVKTDIVAVNNRTLFDGFTIPSITSIGALFKELKKNNIHYDNIVCSFCRGDICRSNMNYNPKLQRLE</sequence>
<dbReference type="PANTHER" id="PTHR32305:SF15">
    <property type="entry name" value="PROTEIN RHSA-RELATED"/>
    <property type="match status" value="1"/>
</dbReference>
<evidence type="ECO:0000313" key="4">
    <source>
        <dbReference type="Proteomes" id="UP001224739"/>
    </source>
</evidence>
<evidence type="ECO:0000313" key="3">
    <source>
        <dbReference type="EMBL" id="MDL5355838.1"/>
    </source>
</evidence>
<comment type="caution">
    <text evidence="3">The sequence shown here is derived from an EMBL/GenBank/DDBJ whole genome shotgun (WGS) entry which is preliminary data.</text>
</comment>
<dbReference type="NCBIfam" id="TIGR01643">
    <property type="entry name" value="YD_repeat_2x"/>
    <property type="match status" value="1"/>
</dbReference>
<dbReference type="Proteomes" id="UP001224739">
    <property type="component" value="Unassembled WGS sequence"/>
</dbReference>
<dbReference type="Pfam" id="PF21527">
    <property type="entry name" value="Stv"/>
    <property type="match status" value="1"/>
</dbReference>
<evidence type="ECO:0000259" key="2">
    <source>
        <dbReference type="Pfam" id="PF21527"/>
    </source>
</evidence>
<evidence type="ECO:0000256" key="1">
    <source>
        <dbReference type="SAM" id="MobiDB-lite"/>
    </source>
</evidence>
<reference evidence="3" key="1">
    <citation type="submission" date="2023-06" db="EMBL/GenBank/DDBJ databases">
        <title>Acute promotion of culturable opportunistic pathogens and persistent increase of antibiotic resistance following antibiotic exposure in mouse gut microbiota.</title>
        <authorList>
            <person name="Li L."/>
            <person name="Wang B."/>
            <person name="Sun Y."/>
            <person name="Wang M."/>
            <person name="Xu H."/>
        </authorList>
    </citation>
    <scope>NUCLEOTIDE SEQUENCE</scope>
    <source>
        <strain evidence="3">EPA10_1</strain>
    </source>
</reference>
<dbReference type="InterPro" id="IPR050708">
    <property type="entry name" value="T6SS_VgrG/RHS"/>
</dbReference>
<accession>A0AAW7CPK2</accession>
<gene>
    <name evidence="3" type="ORF">QSH02_13440</name>
</gene>
<dbReference type="InterPro" id="IPR022385">
    <property type="entry name" value="Rhs_assc_core"/>
</dbReference>
<dbReference type="InterPro" id="IPR041508">
    <property type="entry name" value="TcC-like_repeat"/>
</dbReference>
<proteinExistence type="predicted"/>
<feature type="domain" description="Putative adhesin Stv" evidence="2">
    <location>
        <begin position="758"/>
        <end position="950"/>
    </location>
</feature>
<dbReference type="RefSeq" id="WP_286039256.1">
    <property type="nucleotide sequence ID" value="NZ_JASVWJ010000010.1"/>
</dbReference>
<name>A0AAW7CPK2_9GAMM</name>
<dbReference type="EMBL" id="JASVWL010000010">
    <property type="protein sequence ID" value="MDL5355838.1"/>
    <property type="molecule type" value="Genomic_DNA"/>
</dbReference>
<dbReference type="InterPro" id="IPR006530">
    <property type="entry name" value="YD"/>
</dbReference>
<feature type="region of interest" description="Disordered" evidence="1">
    <location>
        <begin position="673"/>
        <end position="692"/>
    </location>
</feature>